<dbReference type="GO" id="GO:0005524">
    <property type="term" value="F:ATP binding"/>
    <property type="evidence" value="ECO:0007669"/>
    <property type="project" value="UniProtKB-KW"/>
</dbReference>
<dbReference type="CDD" id="cd05403">
    <property type="entry name" value="NT_KNTase_like"/>
    <property type="match status" value="1"/>
</dbReference>
<gene>
    <name evidence="9" type="ORF">QYS48_14025</name>
</gene>
<comment type="cofactor">
    <cofactor evidence="1">
        <name>Mg(2+)</name>
        <dbReference type="ChEBI" id="CHEBI:18420"/>
    </cofactor>
</comment>
<dbReference type="InterPro" id="IPR052038">
    <property type="entry name" value="Type-VII_TA_antitoxin"/>
</dbReference>
<evidence type="ECO:0000313" key="9">
    <source>
        <dbReference type="EMBL" id="WKK83457.2"/>
    </source>
</evidence>
<dbReference type="Proteomes" id="UP001244443">
    <property type="component" value="Chromosome"/>
</dbReference>
<name>A0AA49JDH1_9BACT</name>
<protein>
    <submittedName>
        <fullName evidence="9">Nucleotidyltransferase domain-containing protein</fullName>
    </submittedName>
</protein>
<evidence type="ECO:0000256" key="4">
    <source>
        <dbReference type="ARBA" id="ARBA00022723"/>
    </source>
</evidence>
<dbReference type="SUPFAM" id="SSF81301">
    <property type="entry name" value="Nucleotidyltransferase"/>
    <property type="match status" value="1"/>
</dbReference>
<keyword evidence="3" id="KW-0548">Nucleotidyltransferase</keyword>
<evidence type="ECO:0000256" key="5">
    <source>
        <dbReference type="ARBA" id="ARBA00022741"/>
    </source>
</evidence>
<keyword evidence="4" id="KW-0479">Metal-binding</keyword>
<dbReference type="Gene3D" id="3.30.460.10">
    <property type="entry name" value="Beta Polymerase, domain 2"/>
    <property type="match status" value="1"/>
</dbReference>
<keyword evidence="10" id="KW-1185">Reference proteome</keyword>
<evidence type="ECO:0000259" key="8">
    <source>
        <dbReference type="Pfam" id="PF18765"/>
    </source>
</evidence>
<keyword evidence="5" id="KW-0547">Nucleotide-binding</keyword>
<evidence type="ECO:0000256" key="1">
    <source>
        <dbReference type="ARBA" id="ARBA00001946"/>
    </source>
</evidence>
<evidence type="ECO:0000313" key="10">
    <source>
        <dbReference type="Proteomes" id="UP001244443"/>
    </source>
</evidence>
<dbReference type="EMBL" id="CP129970">
    <property type="protein sequence ID" value="WKK83457.2"/>
    <property type="molecule type" value="Genomic_DNA"/>
</dbReference>
<dbReference type="InterPro" id="IPR043519">
    <property type="entry name" value="NT_sf"/>
</dbReference>
<dbReference type="Pfam" id="PF18765">
    <property type="entry name" value="Polbeta"/>
    <property type="match status" value="1"/>
</dbReference>
<evidence type="ECO:0000256" key="3">
    <source>
        <dbReference type="ARBA" id="ARBA00022695"/>
    </source>
</evidence>
<evidence type="ECO:0000256" key="7">
    <source>
        <dbReference type="ARBA" id="ARBA00022842"/>
    </source>
</evidence>
<dbReference type="InterPro" id="IPR041633">
    <property type="entry name" value="Polbeta"/>
</dbReference>
<dbReference type="PANTHER" id="PTHR33571:SF12">
    <property type="entry name" value="BSL3053 PROTEIN"/>
    <property type="match status" value="1"/>
</dbReference>
<feature type="domain" description="Polymerase beta nucleotidyltransferase" evidence="8">
    <location>
        <begin position="11"/>
        <end position="101"/>
    </location>
</feature>
<keyword evidence="6" id="KW-0067">ATP-binding</keyword>
<dbReference type="GO" id="GO:0016779">
    <property type="term" value="F:nucleotidyltransferase activity"/>
    <property type="evidence" value="ECO:0007669"/>
    <property type="project" value="UniProtKB-KW"/>
</dbReference>
<dbReference type="RefSeq" id="WP_308357247.1">
    <property type="nucleotide sequence ID" value="NZ_CP129970.2"/>
</dbReference>
<accession>A0AA49JDH1</accession>
<sequence>MVEYVQNKLDEIVDACKKHHMIAIALFGSAAKDTMNEDSDIDLLVDFPDDIDVLDYADNYFSLLHPLQVILDRKVDLVSSKSLKNPILKEEVYQSKVDLYAAETTQIHFRY</sequence>
<dbReference type="GO" id="GO:0046872">
    <property type="term" value="F:metal ion binding"/>
    <property type="evidence" value="ECO:0007669"/>
    <property type="project" value="UniProtKB-KW"/>
</dbReference>
<evidence type="ECO:0000256" key="2">
    <source>
        <dbReference type="ARBA" id="ARBA00022679"/>
    </source>
</evidence>
<evidence type="ECO:0000256" key="6">
    <source>
        <dbReference type="ARBA" id="ARBA00022840"/>
    </source>
</evidence>
<dbReference type="PANTHER" id="PTHR33571">
    <property type="entry name" value="SSL8005 PROTEIN"/>
    <property type="match status" value="1"/>
</dbReference>
<keyword evidence="2" id="KW-0808">Transferase</keyword>
<proteinExistence type="predicted"/>
<keyword evidence="7" id="KW-0460">Magnesium</keyword>
<reference evidence="9" key="1">
    <citation type="submission" date="2023-08" db="EMBL/GenBank/DDBJ databases">
        <title>Comparative genomics and taxonomic characterization of three novel marine species of genus Marivirga.</title>
        <authorList>
            <person name="Muhammad N."/>
            <person name="Kim S.-G."/>
        </authorList>
    </citation>
    <scope>NUCLEOTIDE SEQUENCE [LARGE SCALE GENOMIC DNA]</scope>
    <source>
        <strain evidence="9">ABR2-2</strain>
    </source>
</reference>
<dbReference type="AlphaFoldDB" id="A0AA49JDH1"/>
<organism evidence="9 10">
    <name type="scientific">Marivirga arenosa</name>
    <dbReference type="NCBI Taxonomy" id="3059076"/>
    <lineage>
        <taxon>Bacteria</taxon>
        <taxon>Pseudomonadati</taxon>
        <taxon>Bacteroidota</taxon>
        <taxon>Cytophagia</taxon>
        <taxon>Cytophagales</taxon>
        <taxon>Marivirgaceae</taxon>
        <taxon>Marivirga</taxon>
    </lineage>
</organism>